<feature type="compositionally biased region" description="Basic and acidic residues" evidence="1">
    <location>
        <begin position="198"/>
        <end position="210"/>
    </location>
</feature>
<comment type="caution">
    <text evidence="2">The sequence shown here is derived from an EMBL/GenBank/DDBJ whole genome shotgun (WGS) entry which is preliminary data.</text>
</comment>
<dbReference type="OrthoDB" id="10349751at2759"/>
<evidence type="ECO:0000313" key="3">
    <source>
        <dbReference type="Proteomes" id="UP000256645"/>
    </source>
</evidence>
<feature type="compositionally biased region" description="Basic and acidic residues" evidence="1">
    <location>
        <begin position="257"/>
        <end position="271"/>
    </location>
</feature>
<evidence type="ECO:0000256" key="1">
    <source>
        <dbReference type="SAM" id="MobiDB-lite"/>
    </source>
</evidence>
<gene>
    <name evidence="2" type="ORF">BP6252_01604</name>
</gene>
<name>A0A3D8STE3_9HELO</name>
<accession>A0A3D8STE3</accession>
<proteinExistence type="predicted"/>
<dbReference type="AlphaFoldDB" id="A0A3D8STE3"/>
<dbReference type="EMBL" id="PDLM01000001">
    <property type="protein sequence ID" value="RDW89572.1"/>
    <property type="molecule type" value="Genomic_DNA"/>
</dbReference>
<protein>
    <submittedName>
        <fullName evidence="2">Uncharacterized protein</fullName>
    </submittedName>
</protein>
<reference evidence="2 3" key="1">
    <citation type="journal article" date="2018" name="IMA Fungus">
        <title>IMA Genome-F 9: Draft genome sequence of Annulohypoxylon stygium, Aspergillus mulundensis, Berkeleyomyces basicola (syn. Thielaviopsis basicola), Ceratocystis smalleyi, two Cercospora beticola strains, Coleophoma cylindrospora, Fusarium fracticaudum, Phialophora cf. hyalina, and Morchella septimelata.</title>
        <authorList>
            <person name="Wingfield B.D."/>
            <person name="Bills G.F."/>
            <person name="Dong Y."/>
            <person name="Huang W."/>
            <person name="Nel W.J."/>
            <person name="Swalarsk-Parry B.S."/>
            <person name="Vaghefi N."/>
            <person name="Wilken P.M."/>
            <person name="An Z."/>
            <person name="de Beer Z.W."/>
            <person name="De Vos L."/>
            <person name="Chen L."/>
            <person name="Duong T.A."/>
            <person name="Gao Y."/>
            <person name="Hammerbacher A."/>
            <person name="Kikkert J.R."/>
            <person name="Li Y."/>
            <person name="Li H."/>
            <person name="Li K."/>
            <person name="Li Q."/>
            <person name="Liu X."/>
            <person name="Ma X."/>
            <person name="Naidoo K."/>
            <person name="Pethybridge S.J."/>
            <person name="Sun J."/>
            <person name="Steenkamp E.T."/>
            <person name="van der Nest M.A."/>
            <person name="van Wyk S."/>
            <person name="Wingfield M.J."/>
            <person name="Xiong C."/>
            <person name="Yue Q."/>
            <person name="Zhang X."/>
        </authorList>
    </citation>
    <scope>NUCLEOTIDE SEQUENCE [LARGE SCALE GENOMIC DNA]</scope>
    <source>
        <strain evidence="2 3">BP6252</strain>
    </source>
</reference>
<keyword evidence="3" id="KW-1185">Reference proteome</keyword>
<evidence type="ECO:0000313" key="2">
    <source>
        <dbReference type="EMBL" id="RDW89572.1"/>
    </source>
</evidence>
<dbReference type="Proteomes" id="UP000256645">
    <property type="component" value="Unassembled WGS sequence"/>
</dbReference>
<feature type="region of interest" description="Disordered" evidence="1">
    <location>
        <begin position="198"/>
        <end position="284"/>
    </location>
</feature>
<sequence length="284" mass="32189">MTVTQRLVENNGYQNLQLTCKQFREDLMRPGFLYAGKIFQFRSPHRTLQYFEAIGAGRVDQIQSLELDFNIIWFNTNNRACDRVFKRLRNCQKLKHLSLCIKKPPSSSPFWDLDLQTLAKTFLSWDEFRTNSFKSLTDLRGLETFNMLVPSPILAEIWPFTFSGGNRRVAMAQLTALSESIEKAVTAKKVDVPLLEDKETTNGTKREQVKDQIMTQDSDTLGQGKNKAESSNRQADAPGTEHANGQAKEYQGDEDNDKTQDVNDSEAKDVDQNAGEAQAANKPL</sequence>
<organism evidence="2 3">
    <name type="scientific">Coleophoma cylindrospora</name>
    <dbReference type="NCBI Taxonomy" id="1849047"/>
    <lineage>
        <taxon>Eukaryota</taxon>
        <taxon>Fungi</taxon>
        <taxon>Dikarya</taxon>
        <taxon>Ascomycota</taxon>
        <taxon>Pezizomycotina</taxon>
        <taxon>Leotiomycetes</taxon>
        <taxon>Helotiales</taxon>
        <taxon>Dermateaceae</taxon>
        <taxon>Coleophoma</taxon>
    </lineage>
</organism>
<feature type="compositionally biased region" description="Polar residues" evidence="1">
    <location>
        <begin position="213"/>
        <end position="234"/>
    </location>
</feature>